<evidence type="ECO:0000256" key="1">
    <source>
        <dbReference type="SAM" id="SignalP"/>
    </source>
</evidence>
<dbReference type="Proteomes" id="UP000030170">
    <property type="component" value="Unassembled WGS sequence"/>
</dbReference>
<name>A0A098TGB4_9CYAN</name>
<dbReference type="EMBL" id="JJML01000064">
    <property type="protein sequence ID" value="KGF71585.1"/>
    <property type="molecule type" value="Genomic_DNA"/>
</dbReference>
<feature type="chain" id="PRO_5001941013" evidence="1">
    <location>
        <begin position="22"/>
        <end position="129"/>
    </location>
</feature>
<evidence type="ECO:0000313" key="3">
    <source>
        <dbReference type="Proteomes" id="UP000030170"/>
    </source>
</evidence>
<proteinExistence type="predicted"/>
<feature type="signal peptide" evidence="1">
    <location>
        <begin position="1"/>
        <end position="21"/>
    </location>
</feature>
<reference evidence="2 3" key="1">
    <citation type="journal article" date="2014" name="Mol. Ecol.">
        <title>Evolution of Synechococcus.</title>
        <authorList>
            <person name="Dvorak P."/>
            <person name="Casamatta D."/>
            <person name="Hasler P."/>
            <person name="Poulickova A."/>
            <person name="Ondrej V."/>
            <person name="Sanges R."/>
        </authorList>
    </citation>
    <scope>NUCLEOTIDE SEQUENCE [LARGE SCALE GENOMIC DNA]</scope>
    <source>
        <strain evidence="2 3">CAUP A 1101</strain>
    </source>
</reference>
<sequence length="129" mass="13495">MSPLNRFILCLPLLSFGWAMAAVAQPLSHPIPYEIRLRGTPGANIGGSYAILNPDGTYATQSFDGTLPQVIQVQAPRTATVSASGGSLVEAIDLTISIYQNGKLCAEANGSGRGNFVTTECLPSSPQSQ</sequence>
<keyword evidence="3" id="KW-1185">Reference proteome</keyword>
<comment type="caution">
    <text evidence="2">The sequence shown here is derived from an EMBL/GenBank/DDBJ whole genome shotgun (WGS) entry which is preliminary data.</text>
</comment>
<keyword evidence="1" id="KW-0732">Signal</keyword>
<protein>
    <submittedName>
        <fullName evidence="2">Uncharacterized protein</fullName>
    </submittedName>
</protein>
<accession>A0A098TGB4</accession>
<dbReference type="AlphaFoldDB" id="A0A098TGB4"/>
<dbReference type="RefSeq" id="WP_036536417.1">
    <property type="nucleotide sequence ID" value="NZ_JJML01000064.1"/>
</dbReference>
<evidence type="ECO:0000313" key="2">
    <source>
        <dbReference type="EMBL" id="KGF71585.1"/>
    </source>
</evidence>
<organism evidence="2 3">
    <name type="scientific">Neosynechococcus sphagnicola sy1</name>
    <dbReference type="NCBI Taxonomy" id="1497020"/>
    <lineage>
        <taxon>Bacteria</taxon>
        <taxon>Bacillati</taxon>
        <taxon>Cyanobacteriota</taxon>
        <taxon>Cyanophyceae</taxon>
        <taxon>Neosynechococcales</taxon>
        <taxon>Neosynechococcaceae</taxon>
        <taxon>Neosynechococcus</taxon>
    </lineage>
</organism>
<gene>
    <name evidence="2" type="ORF">DO97_17640</name>
</gene>